<comment type="caution">
    <text evidence="3">The sequence shown here is derived from an EMBL/GenBank/DDBJ whole genome shotgun (WGS) entry which is preliminary data.</text>
</comment>
<protein>
    <submittedName>
        <fullName evidence="3">Uncharacterized protein</fullName>
    </submittedName>
</protein>
<proteinExistence type="predicted"/>
<feature type="chain" id="PRO_5014832353" evidence="2">
    <location>
        <begin position="19"/>
        <end position="143"/>
    </location>
</feature>
<evidence type="ECO:0000256" key="2">
    <source>
        <dbReference type="SAM" id="SignalP"/>
    </source>
</evidence>
<feature type="signal peptide" evidence="2">
    <location>
        <begin position="1"/>
        <end position="18"/>
    </location>
</feature>
<dbReference type="Proteomes" id="UP000232587">
    <property type="component" value="Unassembled WGS sequence"/>
</dbReference>
<evidence type="ECO:0000256" key="1">
    <source>
        <dbReference type="SAM" id="MobiDB-lite"/>
    </source>
</evidence>
<accession>A0A2N0H5H6</accession>
<dbReference type="AlphaFoldDB" id="A0A2N0H5H6"/>
<reference evidence="3 4" key="1">
    <citation type="submission" date="2017-11" db="EMBL/GenBank/DDBJ databases">
        <title>Genomic Encyclopedia of Type Strains, Phase III (KMG-III): the genomes of soil and plant-associated and newly described type strains.</title>
        <authorList>
            <person name="Whitman W."/>
        </authorList>
    </citation>
    <scope>NUCLEOTIDE SEQUENCE [LARGE SCALE GENOMIC DNA]</scope>
    <source>
        <strain evidence="3 4">CGMCC 1.12274</strain>
    </source>
</reference>
<dbReference type="RefSeq" id="WP_100868032.1">
    <property type="nucleotide sequence ID" value="NZ_PHUF01000005.1"/>
</dbReference>
<evidence type="ECO:0000313" key="3">
    <source>
        <dbReference type="EMBL" id="PKB14211.1"/>
    </source>
</evidence>
<keyword evidence="4" id="KW-1185">Reference proteome</keyword>
<sequence length="143" mass="14537">MLAASIGAMLLLSPPAAAQESSNAVDARVAEIMAEANSVLTAVPPRPRCDGGSEGEIVVCAATDSRRYRVPSTIESNPGSRAALRTGIPAPPQLDRGSCKGQPGCIVGGYTPPAVYAIDLKAIPEAPAGSDADRIGKGELADR</sequence>
<organism evidence="3 4">
    <name type="scientific">Novosphingobium kunmingense</name>
    <dbReference type="NCBI Taxonomy" id="1211806"/>
    <lineage>
        <taxon>Bacteria</taxon>
        <taxon>Pseudomonadati</taxon>
        <taxon>Pseudomonadota</taxon>
        <taxon>Alphaproteobacteria</taxon>
        <taxon>Sphingomonadales</taxon>
        <taxon>Sphingomonadaceae</taxon>
        <taxon>Novosphingobium</taxon>
    </lineage>
</organism>
<gene>
    <name evidence="3" type="ORF">B0I00_2843</name>
</gene>
<dbReference type="OrthoDB" id="7391745at2"/>
<keyword evidence="2" id="KW-0732">Signal</keyword>
<name>A0A2N0H5H6_9SPHN</name>
<evidence type="ECO:0000313" key="4">
    <source>
        <dbReference type="Proteomes" id="UP000232587"/>
    </source>
</evidence>
<feature type="region of interest" description="Disordered" evidence="1">
    <location>
        <begin position="71"/>
        <end position="97"/>
    </location>
</feature>
<dbReference type="EMBL" id="PHUF01000005">
    <property type="protein sequence ID" value="PKB14211.1"/>
    <property type="molecule type" value="Genomic_DNA"/>
</dbReference>